<dbReference type="Proteomes" id="UP000035704">
    <property type="component" value="Chromosome"/>
</dbReference>
<dbReference type="GO" id="GO:0009103">
    <property type="term" value="P:lipopolysaccharide biosynthetic process"/>
    <property type="evidence" value="ECO:0007669"/>
    <property type="project" value="TreeGrafter"/>
</dbReference>
<organism evidence="2 3">
    <name type="scientific">Clostridium aceticum</name>
    <dbReference type="NCBI Taxonomy" id="84022"/>
    <lineage>
        <taxon>Bacteria</taxon>
        <taxon>Bacillati</taxon>
        <taxon>Bacillota</taxon>
        <taxon>Clostridia</taxon>
        <taxon>Eubacteriales</taxon>
        <taxon>Clostridiaceae</taxon>
        <taxon>Clostridium</taxon>
    </lineage>
</organism>
<evidence type="ECO:0000313" key="3">
    <source>
        <dbReference type="Proteomes" id="UP000035704"/>
    </source>
</evidence>
<name>A0A0D8IFU5_9CLOT</name>
<dbReference type="KEGG" id="cace:CACET_c17660"/>
<dbReference type="AlphaFoldDB" id="A0A0D8IFU5"/>
<evidence type="ECO:0000313" key="2">
    <source>
        <dbReference type="EMBL" id="AKL95214.1"/>
    </source>
</evidence>
<dbReference type="PATRIC" id="fig|84022.5.peg.3223"/>
<dbReference type="InterPro" id="IPR001296">
    <property type="entry name" value="Glyco_trans_1"/>
</dbReference>
<dbReference type="EMBL" id="CP009687">
    <property type="protein sequence ID" value="AKL95214.1"/>
    <property type="molecule type" value="Genomic_DNA"/>
</dbReference>
<dbReference type="OrthoDB" id="9811239at2"/>
<evidence type="ECO:0000256" key="1">
    <source>
        <dbReference type="ARBA" id="ARBA00022679"/>
    </source>
</evidence>
<dbReference type="RefSeq" id="WP_044823933.1">
    <property type="nucleotide sequence ID" value="NZ_CP009687.1"/>
</dbReference>
<accession>A0A0D8IFU5</accession>
<dbReference type="PANTHER" id="PTHR46401:SF2">
    <property type="entry name" value="GLYCOSYLTRANSFERASE WBBK-RELATED"/>
    <property type="match status" value="1"/>
</dbReference>
<dbReference type="Gene3D" id="3.40.50.2000">
    <property type="entry name" value="Glycogen Phosphorylase B"/>
    <property type="match status" value="2"/>
</dbReference>
<reference evidence="2 3" key="1">
    <citation type="submission" date="2014-10" db="EMBL/GenBank/DDBJ databases">
        <title>Genome sequence of Clostridium aceticum DSM 1496.</title>
        <authorList>
            <person name="Poehlein A."/>
            <person name="Schiel-Bengelsdorf B."/>
            <person name="Gottschalk G."/>
            <person name="Duerre P."/>
            <person name="Daniel R."/>
        </authorList>
    </citation>
    <scope>NUCLEOTIDE SEQUENCE [LARGE SCALE GENOMIC DNA]</scope>
    <source>
        <strain evidence="2 3">DSM 1496</strain>
    </source>
</reference>
<keyword evidence="1 2" id="KW-0808">Transferase</keyword>
<dbReference type="GO" id="GO:0016757">
    <property type="term" value="F:glycosyltransferase activity"/>
    <property type="evidence" value="ECO:0007669"/>
    <property type="project" value="InterPro"/>
</dbReference>
<protein>
    <submittedName>
        <fullName evidence="2">Glycosyltransferase</fullName>
    </submittedName>
</protein>
<sequence>MKVLIYIRQDYQENIAGDSILVLKTKEYLMGTGIKIEVSSDPNKDLKKYDVIHLFNTINILETYKFFINAVKYKKKIVLTPIYWNYAKYLPIDSMKSLKTSYWKSHHPLRKEVLAGVDLLLPSSEIEMRQIEKDFNIVTPYKVVFNGVDKVFAEGKKENFLKQIHIDNFVLSVGRISPHKNQLTLARVTKKLGLPLVLVGPINDLNYYHQCMQANKDIVYLHKTNHANLKDIYDAAKVHALISWYEIPGLTSLEAALGGCNIVTTKEGSTKEYFKAYASYVDPYDLIDIENKILKSFKESFNADLKKYILENFLWEKVIKELIRCYDYVTKITG</sequence>
<dbReference type="Pfam" id="PF00534">
    <property type="entry name" value="Glycos_transf_1"/>
    <property type="match status" value="1"/>
</dbReference>
<dbReference type="SUPFAM" id="SSF53756">
    <property type="entry name" value="UDP-Glycosyltransferase/glycogen phosphorylase"/>
    <property type="match status" value="1"/>
</dbReference>
<keyword evidence="3" id="KW-1185">Reference proteome</keyword>
<dbReference type="PANTHER" id="PTHR46401">
    <property type="entry name" value="GLYCOSYLTRANSFERASE WBBK-RELATED"/>
    <property type="match status" value="1"/>
</dbReference>
<gene>
    <name evidence="2" type="ORF">CACET_c17660</name>
</gene>
<proteinExistence type="predicted"/>
<dbReference type="STRING" id="84022.CACET_c17660"/>